<dbReference type="Proteomes" id="UP000294368">
    <property type="component" value="Chromosome"/>
</dbReference>
<evidence type="ECO:0000313" key="7">
    <source>
        <dbReference type="EMBL" id="VFP83062.1"/>
    </source>
</evidence>
<keyword evidence="3" id="KW-0564">Palmitate</keyword>
<dbReference type="HAMAP" id="MF_01186">
    <property type="entry name" value="LPS_assembly_LptE"/>
    <property type="match status" value="1"/>
</dbReference>
<dbReference type="PANTHER" id="PTHR38098:SF1">
    <property type="entry name" value="LPS-ASSEMBLY LIPOPROTEIN LPTE"/>
    <property type="match status" value="1"/>
</dbReference>
<dbReference type="OrthoDB" id="5801564at2"/>
<proteinExistence type="inferred from homology"/>
<dbReference type="AlphaFoldDB" id="A0A451D9T6"/>
<dbReference type="GO" id="GO:0009279">
    <property type="term" value="C:cell outer membrane"/>
    <property type="evidence" value="ECO:0007669"/>
    <property type="project" value="UniProtKB-UniRule"/>
</dbReference>
<keyword evidence="5 7" id="KW-0449">Lipoprotein</keyword>
<evidence type="ECO:0000256" key="2">
    <source>
        <dbReference type="ARBA" id="ARBA00023136"/>
    </source>
</evidence>
<keyword evidence="1" id="KW-0732">Signal</keyword>
<evidence type="ECO:0000256" key="1">
    <source>
        <dbReference type="ARBA" id="ARBA00022729"/>
    </source>
</evidence>
<dbReference type="GO" id="GO:0015920">
    <property type="term" value="P:lipopolysaccharide transport"/>
    <property type="evidence" value="ECO:0007669"/>
    <property type="project" value="TreeGrafter"/>
</dbReference>
<keyword evidence="4 6" id="KW-0998">Cell outer membrane</keyword>
<dbReference type="Pfam" id="PF04390">
    <property type="entry name" value="LptE"/>
    <property type="match status" value="1"/>
</dbReference>
<accession>A0A451D9T6</accession>
<dbReference type="Gene3D" id="3.30.160.150">
    <property type="entry name" value="Lipoprotein like domain"/>
    <property type="match status" value="1"/>
</dbReference>
<evidence type="ECO:0000313" key="8">
    <source>
        <dbReference type="Proteomes" id="UP000294368"/>
    </source>
</evidence>
<dbReference type="GO" id="GO:0043165">
    <property type="term" value="P:Gram-negative-bacterium-type cell outer membrane assembly"/>
    <property type="evidence" value="ECO:0007669"/>
    <property type="project" value="UniProtKB-UniRule"/>
</dbReference>
<evidence type="ECO:0000256" key="6">
    <source>
        <dbReference type="HAMAP-Rule" id="MF_01186"/>
    </source>
</evidence>
<sequence precursor="true">MRKLLLSLLFYFLILNLSGCGYHTYPICNIPQILQTLIIDTTDPYGPLATAVYEELRFHNVNIIDTSTNNKNIASLHLQAETLNRDTIATFPNGKASEYLIMMNIYAEVIIPNKGIYPITSRVSRSFFYHPNAALANDTEQNIIIHDMRKQAIENLIRQLTTLDIVEKNRLI</sequence>
<reference evidence="7 8" key="1">
    <citation type="submission" date="2019-02" db="EMBL/GenBank/DDBJ databases">
        <authorList>
            <person name="Manzano-Marin A."/>
            <person name="Manzano-Marin A."/>
        </authorList>
    </citation>
    <scope>NUCLEOTIDE SEQUENCE [LARGE SCALE GENOMIC DNA]</scope>
    <source>
        <strain evidence="7 8">ErCikochiana</strain>
    </source>
</reference>
<gene>
    <name evidence="6 7" type="primary">lptE</name>
    <name evidence="7" type="ORF">ERCIKOCA2762_299</name>
</gene>
<name>A0A451D9T6_9GAMM</name>
<dbReference type="InterPro" id="IPR007485">
    <property type="entry name" value="LPS_assembly_LptE"/>
</dbReference>
<dbReference type="PANTHER" id="PTHR38098">
    <property type="entry name" value="LPS-ASSEMBLY LIPOPROTEIN LPTE"/>
    <property type="match status" value="1"/>
</dbReference>
<dbReference type="GO" id="GO:1990351">
    <property type="term" value="C:transporter complex"/>
    <property type="evidence" value="ECO:0007669"/>
    <property type="project" value="TreeGrafter"/>
</dbReference>
<evidence type="ECO:0000256" key="4">
    <source>
        <dbReference type="ARBA" id="ARBA00023237"/>
    </source>
</evidence>
<dbReference type="GO" id="GO:0001530">
    <property type="term" value="F:lipopolysaccharide binding"/>
    <property type="evidence" value="ECO:0007669"/>
    <property type="project" value="TreeGrafter"/>
</dbReference>
<comment type="similarity">
    <text evidence="6">Belongs to the LptE lipoprotein family.</text>
</comment>
<keyword evidence="2 6" id="KW-0472">Membrane</keyword>
<comment type="function">
    <text evidence="6">Together with LptD, is involved in the assembly of lipopolysaccharide (LPS) at the surface of the outer membrane. Required for the proper assembly of LptD. Binds LPS and may serve as the LPS recognition site at the outer membrane.</text>
</comment>
<evidence type="ECO:0000256" key="3">
    <source>
        <dbReference type="ARBA" id="ARBA00023139"/>
    </source>
</evidence>
<comment type="subunit">
    <text evidence="6">Component of the lipopolysaccharide transport and assembly complex. Interacts with LptD.</text>
</comment>
<dbReference type="RefSeq" id="WP_157988453.1">
    <property type="nucleotide sequence ID" value="NZ_LR217715.1"/>
</dbReference>
<evidence type="ECO:0000256" key="5">
    <source>
        <dbReference type="ARBA" id="ARBA00023288"/>
    </source>
</evidence>
<organism evidence="7 8">
    <name type="scientific">Candidatus Erwinia haradaeae</name>
    <dbReference type="NCBI Taxonomy" id="1922217"/>
    <lineage>
        <taxon>Bacteria</taxon>
        <taxon>Pseudomonadati</taxon>
        <taxon>Pseudomonadota</taxon>
        <taxon>Gammaproteobacteria</taxon>
        <taxon>Enterobacterales</taxon>
        <taxon>Erwiniaceae</taxon>
        <taxon>Erwinia</taxon>
    </lineage>
</organism>
<protein>
    <recommendedName>
        <fullName evidence="6">LPS-assembly lipoprotein LptE</fullName>
    </recommendedName>
</protein>
<dbReference type="EMBL" id="LR217715">
    <property type="protein sequence ID" value="VFP83062.1"/>
    <property type="molecule type" value="Genomic_DNA"/>
</dbReference>